<dbReference type="InterPro" id="IPR044700">
    <property type="entry name" value="PIP2/PIPL1"/>
</dbReference>
<sequence length="109" mass="11415">MKPTIIVKTHTFLLTLLLAFVILEARPLSIIGSGREELAVDFFDWLSVGAIKSGPSLRKGHKFTNTKDETLLGGIKDSGPSGSGVGHSFTDANTLGGIKDSGPSPGQGH</sequence>
<dbReference type="PANTHER" id="PTHR34663:SF21">
    <property type="entry name" value="PROTEIN, PUTATIVE-RELATED"/>
    <property type="match status" value="1"/>
</dbReference>
<keyword evidence="4" id="KW-1185">Reference proteome</keyword>
<gene>
    <name evidence="3" type="ORF">Ahy_A01g003559</name>
</gene>
<comment type="caution">
    <text evidence="3">The sequence shown here is derived from an EMBL/GenBank/DDBJ whole genome shotgun (WGS) entry which is preliminary data.</text>
</comment>
<dbReference type="EMBL" id="SDMP01000001">
    <property type="protein sequence ID" value="RYR78699.1"/>
    <property type="molecule type" value="Genomic_DNA"/>
</dbReference>
<keyword evidence="2" id="KW-0732">Signal</keyword>
<feature type="signal peptide" evidence="2">
    <location>
        <begin position="1"/>
        <end position="25"/>
    </location>
</feature>
<dbReference type="STRING" id="3818.A0A445ET91"/>
<feature type="chain" id="PRO_5019493576" evidence="2">
    <location>
        <begin position="26"/>
        <end position="109"/>
    </location>
</feature>
<proteinExistence type="predicted"/>
<name>A0A445ET91_ARAHY</name>
<organism evidence="3 4">
    <name type="scientific">Arachis hypogaea</name>
    <name type="common">Peanut</name>
    <dbReference type="NCBI Taxonomy" id="3818"/>
    <lineage>
        <taxon>Eukaryota</taxon>
        <taxon>Viridiplantae</taxon>
        <taxon>Streptophyta</taxon>
        <taxon>Embryophyta</taxon>
        <taxon>Tracheophyta</taxon>
        <taxon>Spermatophyta</taxon>
        <taxon>Magnoliopsida</taxon>
        <taxon>eudicotyledons</taxon>
        <taxon>Gunneridae</taxon>
        <taxon>Pentapetalae</taxon>
        <taxon>rosids</taxon>
        <taxon>fabids</taxon>
        <taxon>Fabales</taxon>
        <taxon>Fabaceae</taxon>
        <taxon>Papilionoideae</taxon>
        <taxon>50 kb inversion clade</taxon>
        <taxon>dalbergioids sensu lato</taxon>
        <taxon>Dalbergieae</taxon>
        <taxon>Pterocarpus clade</taxon>
        <taxon>Arachis</taxon>
    </lineage>
</organism>
<reference evidence="3 4" key="1">
    <citation type="submission" date="2019-01" db="EMBL/GenBank/DDBJ databases">
        <title>Sequencing of cultivated peanut Arachis hypogaea provides insights into genome evolution and oil improvement.</title>
        <authorList>
            <person name="Chen X."/>
        </authorList>
    </citation>
    <scope>NUCLEOTIDE SEQUENCE [LARGE SCALE GENOMIC DNA]</scope>
    <source>
        <strain evidence="4">cv. Fuhuasheng</strain>
        <tissue evidence="3">Leaves</tissue>
    </source>
</reference>
<evidence type="ECO:0000256" key="1">
    <source>
        <dbReference type="SAM" id="MobiDB-lite"/>
    </source>
</evidence>
<accession>A0A445ET91</accession>
<dbReference type="Proteomes" id="UP000289738">
    <property type="component" value="Chromosome A01"/>
</dbReference>
<protein>
    <submittedName>
        <fullName evidence="3">Uncharacterized protein</fullName>
    </submittedName>
</protein>
<evidence type="ECO:0000256" key="2">
    <source>
        <dbReference type="SAM" id="SignalP"/>
    </source>
</evidence>
<dbReference type="AlphaFoldDB" id="A0A445ET91"/>
<dbReference type="GO" id="GO:0050793">
    <property type="term" value="P:regulation of developmental process"/>
    <property type="evidence" value="ECO:0007669"/>
    <property type="project" value="InterPro"/>
</dbReference>
<dbReference type="GO" id="GO:0045087">
    <property type="term" value="P:innate immune response"/>
    <property type="evidence" value="ECO:0007669"/>
    <property type="project" value="InterPro"/>
</dbReference>
<evidence type="ECO:0000313" key="4">
    <source>
        <dbReference type="Proteomes" id="UP000289738"/>
    </source>
</evidence>
<feature type="region of interest" description="Disordered" evidence="1">
    <location>
        <begin position="72"/>
        <end position="109"/>
    </location>
</feature>
<evidence type="ECO:0000313" key="3">
    <source>
        <dbReference type="EMBL" id="RYR78699.1"/>
    </source>
</evidence>
<dbReference type="PANTHER" id="PTHR34663">
    <property type="entry name" value="OS06G0637400 PROTEIN"/>
    <property type="match status" value="1"/>
</dbReference>